<dbReference type="OrthoDB" id="8891154at2"/>
<evidence type="ECO:0000313" key="2">
    <source>
        <dbReference type="Proteomes" id="UP000192708"/>
    </source>
</evidence>
<dbReference type="AlphaFoldDB" id="A0A1W2BMT2"/>
<reference evidence="1 2" key="1">
    <citation type="submission" date="2017-04" db="EMBL/GenBank/DDBJ databases">
        <authorList>
            <person name="Afonso C.L."/>
            <person name="Miller P.J."/>
            <person name="Scott M.A."/>
            <person name="Spackman E."/>
            <person name="Goraichik I."/>
            <person name="Dimitrov K.M."/>
            <person name="Suarez D.L."/>
            <person name="Swayne D.E."/>
        </authorList>
    </citation>
    <scope>NUCLEOTIDE SEQUENCE [LARGE SCALE GENOMIC DNA]</scope>
    <source>
        <strain evidence="1 2">VK13</strain>
    </source>
</reference>
<protein>
    <submittedName>
        <fullName evidence="1">Uncharacterized protein</fullName>
    </submittedName>
</protein>
<organism evidence="1 2">
    <name type="scientific">Polynucleobacter kasalickyi</name>
    <dbReference type="NCBI Taxonomy" id="1938817"/>
    <lineage>
        <taxon>Bacteria</taxon>
        <taxon>Pseudomonadati</taxon>
        <taxon>Pseudomonadota</taxon>
        <taxon>Betaproteobacteria</taxon>
        <taxon>Burkholderiales</taxon>
        <taxon>Burkholderiaceae</taxon>
        <taxon>Polynucleobacter</taxon>
    </lineage>
</organism>
<dbReference type="RefSeq" id="WP_084285142.1">
    <property type="nucleotide sequence ID" value="NZ_FWXJ01000014.1"/>
</dbReference>
<sequence length="165" mass="19359">MTLQKIILKEEPNWYFKGIGMLQHNYAFIHEESEGKAIVYFCHENGSLLNETPNQINWTEVSEEDGNLPCIVDSLEFPNTVVADFQLRTNHFSLISEEGPESNFDLDGCPTGINFFDMREYQSGIYSKQSKYWNHMNDLLFEYYYAIWIEKKNSESNEITDNEKD</sequence>
<gene>
    <name evidence="1" type="ORF">SAMN06296008_1148</name>
</gene>
<dbReference type="EMBL" id="FWXJ01000014">
    <property type="protein sequence ID" value="SMC73848.1"/>
    <property type="molecule type" value="Genomic_DNA"/>
</dbReference>
<proteinExistence type="predicted"/>
<dbReference type="Proteomes" id="UP000192708">
    <property type="component" value="Unassembled WGS sequence"/>
</dbReference>
<keyword evidence="2" id="KW-1185">Reference proteome</keyword>
<accession>A0A1W2BMT2</accession>
<name>A0A1W2BMT2_9BURK</name>
<evidence type="ECO:0000313" key="1">
    <source>
        <dbReference type="EMBL" id="SMC73848.1"/>
    </source>
</evidence>